<dbReference type="GO" id="GO:0047931">
    <property type="term" value="F:glucosamine kinase activity"/>
    <property type="evidence" value="ECO:0007669"/>
    <property type="project" value="UniProtKB-EC"/>
</dbReference>
<dbReference type="InterPro" id="IPR052519">
    <property type="entry name" value="Euk-type_GlcNAc_Kinase"/>
</dbReference>
<keyword evidence="2" id="KW-0418">Kinase</keyword>
<proteinExistence type="predicted"/>
<keyword evidence="3" id="KW-1185">Reference proteome</keyword>
<dbReference type="InterPro" id="IPR043129">
    <property type="entry name" value="ATPase_NBD"/>
</dbReference>
<dbReference type="Proteomes" id="UP000193570">
    <property type="component" value="Unassembled WGS sequence"/>
</dbReference>
<dbReference type="PANTHER" id="PTHR43190:SF3">
    <property type="entry name" value="N-ACETYL-D-GLUCOSAMINE KINASE"/>
    <property type="match status" value="1"/>
</dbReference>
<evidence type="ECO:0000313" key="2">
    <source>
        <dbReference type="EMBL" id="SLN09649.1"/>
    </source>
</evidence>
<protein>
    <submittedName>
        <fullName evidence="2">Glucosamine kinase GspK</fullName>
        <ecNumber evidence="2">2.7.1.8</ecNumber>
    </submittedName>
</protein>
<accession>A0A1X6Y3I4</accession>
<evidence type="ECO:0000313" key="3">
    <source>
        <dbReference type="Proteomes" id="UP000193570"/>
    </source>
</evidence>
<dbReference type="EMBL" id="FWFK01000001">
    <property type="protein sequence ID" value="SLN09649.1"/>
    <property type="molecule type" value="Genomic_DNA"/>
</dbReference>
<feature type="domain" description="ATPase BadF/BadG/BcrA/BcrD type" evidence="1">
    <location>
        <begin position="14"/>
        <end position="257"/>
    </location>
</feature>
<dbReference type="EC" id="2.7.1.8" evidence="2"/>
<name>A0A1X6Y3I4_9RHOB</name>
<organism evidence="2 3">
    <name type="scientific">Roseivivax jejudonensis</name>
    <dbReference type="NCBI Taxonomy" id="1529041"/>
    <lineage>
        <taxon>Bacteria</taxon>
        <taxon>Pseudomonadati</taxon>
        <taxon>Pseudomonadota</taxon>
        <taxon>Alphaproteobacteria</taxon>
        <taxon>Rhodobacterales</taxon>
        <taxon>Roseobacteraceae</taxon>
        <taxon>Roseivivax</taxon>
    </lineage>
</organism>
<dbReference type="Gene3D" id="3.30.420.40">
    <property type="match status" value="2"/>
</dbReference>
<dbReference type="InterPro" id="IPR002731">
    <property type="entry name" value="ATPase_BadF"/>
</dbReference>
<sequence>MGSGDDSVSPSGIIGIDGGGSGSRFALEDGGRRVVIARGPANVFSDFDGSLAVLREGLEALEADTGRSLAGLPVCLSVAGAIDDDVTARVGRALGLERVVVEEDWRAALRGAFAGGGGTLAGVGTGSFLARSGSGSVRAIGGHGAVLGDEASGAWIGKALLARTLHAAEGLQSPSPLTDAAFARHGGIAGIVAFARDADAAAFAALARDVAEAARAGDATATAILSDGAAYLQRAAHALGWETGEPFCLLGGLAESYADHLPPALAEARVAPRGSALDGALARARQLAETDA</sequence>
<evidence type="ECO:0000259" key="1">
    <source>
        <dbReference type="Pfam" id="PF01869"/>
    </source>
</evidence>
<dbReference type="AlphaFoldDB" id="A0A1X6Y3I4"/>
<dbReference type="CDD" id="cd24082">
    <property type="entry name" value="ASKHA_NBD_GspK-like"/>
    <property type="match status" value="1"/>
</dbReference>
<dbReference type="PANTHER" id="PTHR43190">
    <property type="entry name" value="N-ACETYL-D-GLUCOSAMINE KINASE"/>
    <property type="match status" value="1"/>
</dbReference>
<dbReference type="Pfam" id="PF01869">
    <property type="entry name" value="BcrAD_BadFG"/>
    <property type="match status" value="1"/>
</dbReference>
<gene>
    <name evidence="2" type="primary">gspK</name>
    <name evidence="2" type="ORF">ROJ8625_00044</name>
</gene>
<keyword evidence="2" id="KW-0808">Transferase</keyword>
<dbReference type="SUPFAM" id="SSF53067">
    <property type="entry name" value="Actin-like ATPase domain"/>
    <property type="match status" value="2"/>
</dbReference>
<reference evidence="2 3" key="1">
    <citation type="submission" date="2017-03" db="EMBL/GenBank/DDBJ databases">
        <authorList>
            <person name="Afonso C.L."/>
            <person name="Miller P.J."/>
            <person name="Scott M.A."/>
            <person name="Spackman E."/>
            <person name="Goraichik I."/>
            <person name="Dimitrov K.M."/>
            <person name="Suarez D.L."/>
            <person name="Swayne D.E."/>
        </authorList>
    </citation>
    <scope>NUCLEOTIDE SEQUENCE [LARGE SCALE GENOMIC DNA]</scope>
    <source>
        <strain evidence="2 3">CECT 8625</strain>
    </source>
</reference>